<dbReference type="EMBL" id="JAWDGP010006898">
    <property type="protein sequence ID" value="KAK3733465.1"/>
    <property type="molecule type" value="Genomic_DNA"/>
</dbReference>
<sequence length="143" mass="15501">MRNAETSRGSWRAVFPNQVRAILDNRGEKVKLVCLQACFQPAVVGVITEPGLTLHLSSLLSPGWCSITSDNSSKDCYNNRIIDSPCHVTSTNMASVLQTKDVISSTSQHGGSLRLDPLFSIIAKPSPGGKRRKLLPQTPKPTT</sequence>
<proteinExistence type="predicted"/>
<organism evidence="1 2">
    <name type="scientific">Elysia crispata</name>
    <name type="common">lettuce slug</name>
    <dbReference type="NCBI Taxonomy" id="231223"/>
    <lineage>
        <taxon>Eukaryota</taxon>
        <taxon>Metazoa</taxon>
        <taxon>Spiralia</taxon>
        <taxon>Lophotrochozoa</taxon>
        <taxon>Mollusca</taxon>
        <taxon>Gastropoda</taxon>
        <taxon>Heterobranchia</taxon>
        <taxon>Euthyneura</taxon>
        <taxon>Panpulmonata</taxon>
        <taxon>Sacoglossa</taxon>
        <taxon>Placobranchoidea</taxon>
        <taxon>Plakobranchidae</taxon>
        <taxon>Elysia</taxon>
    </lineage>
</organism>
<name>A0AAE0Y650_9GAST</name>
<comment type="caution">
    <text evidence="1">The sequence shown here is derived from an EMBL/GenBank/DDBJ whole genome shotgun (WGS) entry which is preliminary data.</text>
</comment>
<evidence type="ECO:0000313" key="2">
    <source>
        <dbReference type="Proteomes" id="UP001283361"/>
    </source>
</evidence>
<dbReference type="AlphaFoldDB" id="A0AAE0Y650"/>
<evidence type="ECO:0000313" key="1">
    <source>
        <dbReference type="EMBL" id="KAK3733465.1"/>
    </source>
</evidence>
<dbReference type="Proteomes" id="UP001283361">
    <property type="component" value="Unassembled WGS sequence"/>
</dbReference>
<protein>
    <submittedName>
        <fullName evidence="1">Uncharacterized protein</fullName>
    </submittedName>
</protein>
<accession>A0AAE0Y650</accession>
<gene>
    <name evidence="1" type="ORF">RRG08_019733</name>
</gene>
<keyword evidence="2" id="KW-1185">Reference proteome</keyword>
<reference evidence="1" key="1">
    <citation type="journal article" date="2023" name="G3 (Bethesda)">
        <title>A reference genome for the long-term kleptoplast-retaining sea slug Elysia crispata morphotype clarki.</title>
        <authorList>
            <person name="Eastman K.E."/>
            <person name="Pendleton A.L."/>
            <person name="Shaikh M.A."/>
            <person name="Suttiyut T."/>
            <person name="Ogas R."/>
            <person name="Tomko P."/>
            <person name="Gavelis G."/>
            <person name="Widhalm J.R."/>
            <person name="Wisecaver J.H."/>
        </authorList>
    </citation>
    <scope>NUCLEOTIDE SEQUENCE</scope>
    <source>
        <strain evidence="1">ECLA1</strain>
    </source>
</reference>